<feature type="chain" id="PRO_5045277316" description="Putative auto-transporter adhesin head GIN domain-containing protein" evidence="1">
    <location>
        <begin position="21"/>
        <end position="222"/>
    </location>
</feature>
<dbReference type="InterPro" id="IPR021255">
    <property type="entry name" value="DUF2807"/>
</dbReference>
<comment type="caution">
    <text evidence="3">The sequence shown here is derived from an EMBL/GenBank/DDBJ whole genome shotgun (WGS) entry which is preliminary data.</text>
</comment>
<evidence type="ECO:0000313" key="4">
    <source>
        <dbReference type="Proteomes" id="UP001161391"/>
    </source>
</evidence>
<feature type="domain" description="Putative auto-transporter adhesin head GIN" evidence="2">
    <location>
        <begin position="39"/>
        <end position="206"/>
    </location>
</feature>
<keyword evidence="1" id="KW-0732">Signal</keyword>
<gene>
    <name evidence="3" type="ORF">GCM10007853_27460</name>
</gene>
<reference evidence="3" key="2">
    <citation type="submission" date="2023-01" db="EMBL/GenBank/DDBJ databases">
        <title>Draft genome sequence of Algimonas ampicilliniresistens strain NBRC 108219.</title>
        <authorList>
            <person name="Sun Q."/>
            <person name="Mori K."/>
        </authorList>
    </citation>
    <scope>NUCLEOTIDE SEQUENCE</scope>
    <source>
        <strain evidence="3">NBRC 108219</strain>
    </source>
</reference>
<sequence>MKYLLAAAATTLLIAGTAVAHDGDNIERDVIADYDFRGFDSIDVSGVYELDVRSGKRFSVRTEATEDSAEWLEVKLKGDTLYLSKKNNHKFFDRDDDRHDHAVRVIVTMPKLTDLDVSGVASGEISAFTGGRISIDVGGVSDLTLSGACSRLNIDMGGVGKVDAEALKCDHVYADMGGVGKMSVYAAKSIKADSGGMSKIDVYGNPSDRDVESSRMAKVNIR</sequence>
<keyword evidence="4" id="KW-1185">Reference proteome</keyword>
<proteinExistence type="predicted"/>
<dbReference type="Proteomes" id="UP001161391">
    <property type="component" value="Unassembled WGS sequence"/>
</dbReference>
<dbReference type="EMBL" id="BSNK01000002">
    <property type="protein sequence ID" value="GLQ24872.1"/>
    <property type="molecule type" value="Genomic_DNA"/>
</dbReference>
<name>A0ABQ5VD45_9PROT</name>
<feature type="signal peptide" evidence="1">
    <location>
        <begin position="1"/>
        <end position="20"/>
    </location>
</feature>
<reference evidence="3" key="1">
    <citation type="journal article" date="2014" name="Int. J. Syst. Evol. Microbiol.">
        <title>Complete genome of a new Firmicutes species belonging to the dominant human colonic microbiota ('Ruminococcus bicirculans') reveals two chromosomes and a selective capacity to utilize plant glucans.</title>
        <authorList>
            <consortium name="NISC Comparative Sequencing Program"/>
            <person name="Wegmann U."/>
            <person name="Louis P."/>
            <person name="Goesmann A."/>
            <person name="Henrissat B."/>
            <person name="Duncan S.H."/>
            <person name="Flint H.J."/>
        </authorList>
    </citation>
    <scope>NUCLEOTIDE SEQUENCE</scope>
    <source>
        <strain evidence="3">NBRC 108219</strain>
    </source>
</reference>
<organism evidence="3 4">
    <name type="scientific">Algimonas ampicilliniresistens</name>
    <dbReference type="NCBI Taxonomy" id="1298735"/>
    <lineage>
        <taxon>Bacteria</taxon>
        <taxon>Pseudomonadati</taxon>
        <taxon>Pseudomonadota</taxon>
        <taxon>Alphaproteobacteria</taxon>
        <taxon>Maricaulales</taxon>
        <taxon>Robiginitomaculaceae</taxon>
        <taxon>Algimonas</taxon>
    </lineage>
</organism>
<evidence type="ECO:0000256" key="1">
    <source>
        <dbReference type="SAM" id="SignalP"/>
    </source>
</evidence>
<protein>
    <recommendedName>
        <fullName evidence="2">Putative auto-transporter adhesin head GIN domain-containing protein</fullName>
    </recommendedName>
</protein>
<dbReference type="Pfam" id="PF10988">
    <property type="entry name" value="DUF2807"/>
    <property type="match status" value="1"/>
</dbReference>
<evidence type="ECO:0000313" key="3">
    <source>
        <dbReference type="EMBL" id="GLQ24872.1"/>
    </source>
</evidence>
<evidence type="ECO:0000259" key="2">
    <source>
        <dbReference type="Pfam" id="PF10988"/>
    </source>
</evidence>
<accession>A0ABQ5VD45</accession>
<dbReference type="Gene3D" id="2.160.20.120">
    <property type="match status" value="1"/>
</dbReference>
<dbReference type="RefSeq" id="WP_284391804.1">
    <property type="nucleotide sequence ID" value="NZ_BSNK01000002.1"/>
</dbReference>